<reference evidence="1 2" key="1">
    <citation type="journal article" date="2011" name="Stand. Genomic Sci.">
        <title>Complete genome sequence of Haliscomenobacter hydrossis type strain (O).</title>
        <authorList>
            <consortium name="US DOE Joint Genome Institute (JGI-PGF)"/>
            <person name="Daligault H."/>
            <person name="Lapidus A."/>
            <person name="Zeytun A."/>
            <person name="Nolan M."/>
            <person name="Lucas S."/>
            <person name="Del Rio T.G."/>
            <person name="Tice H."/>
            <person name="Cheng J.F."/>
            <person name="Tapia R."/>
            <person name="Han C."/>
            <person name="Goodwin L."/>
            <person name="Pitluck S."/>
            <person name="Liolios K."/>
            <person name="Pagani I."/>
            <person name="Ivanova N."/>
            <person name="Huntemann M."/>
            <person name="Mavromatis K."/>
            <person name="Mikhailova N."/>
            <person name="Pati A."/>
            <person name="Chen A."/>
            <person name="Palaniappan K."/>
            <person name="Land M."/>
            <person name="Hauser L."/>
            <person name="Brambilla E.M."/>
            <person name="Rohde M."/>
            <person name="Verbarg S."/>
            <person name="Goker M."/>
            <person name="Bristow J."/>
            <person name="Eisen J.A."/>
            <person name="Markowitz V."/>
            <person name="Hugenholtz P."/>
            <person name="Kyrpides N.C."/>
            <person name="Klenk H.P."/>
            <person name="Woyke T."/>
        </authorList>
    </citation>
    <scope>NUCLEOTIDE SEQUENCE [LARGE SCALE GENOMIC DNA]</scope>
    <source>
        <strain evidence="2">ATCC 27775 / DSM 1100 / LMG 10767 / O</strain>
    </source>
</reference>
<name>F4L2A2_HALH1</name>
<dbReference type="KEGG" id="hhy:Halhy_5027"/>
<accession>F4L2A2</accession>
<protein>
    <submittedName>
        <fullName evidence="1">Uncharacterized protein</fullName>
    </submittedName>
</protein>
<proteinExistence type="predicted"/>
<dbReference type="OrthoDB" id="1494699at2"/>
<evidence type="ECO:0000313" key="1">
    <source>
        <dbReference type="EMBL" id="AEE52855.1"/>
    </source>
</evidence>
<dbReference type="EMBL" id="CP002691">
    <property type="protein sequence ID" value="AEE52855.1"/>
    <property type="molecule type" value="Genomic_DNA"/>
</dbReference>
<dbReference type="Proteomes" id="UP000008461">
    <property type="component" value="Chromosome"/>
</dbReference>
<sequence length="132" mass="14871">MHPQEQNNDEITNLFRGTDNIRKSRGNNPYFGITVERAGIPENAIALKFITSKGEQRAIHYHDIMSPMDFDGVGKIVLSTPRLVATIEGQDLGELFDYIIEHRVKWISEPQSSFVEVEVGKPQVTGVRFEAA</sequence>
<keyword evidence="2" id="KW-1185">Reference proteome</keyword>
<dbReference type="AlphaFoldDB" id="F4L2A2"/>
<organism evidence="1 2">
    <name type="scientific">Haliscomenobacter hydrossis (strain ATCC 27775 / DSM 1100 / LMG 10767 / O)</name>
    <dbReference type="NCBI Taxonomy" id="760192"/>
    <lineage>
        <taxon>Bacteria</taxon>
        <taxon>Pseudomonadati</taxon>
        <taxon>Bacteroidota</taxon>
        <taxon>Saprospiria</taxon>
        <taxon>Saprospirales</taxon>
        <taxon>Haliscomenobacteraceae</taxon>
        <taxon>Haliscomenobacter</taxon>
    </lineage>
</organism>
<reference key="2">
    <citation type="submission" date="2011-04" db="EMBL/GenBank/DDBJ databases">
        <title>Complete sequence of chromosome of Haliscomenobacter hydrossis DSM 1100.</title>
        <authorList>
            <consortium name="US DOE Joint Genome Institute (JGI-PGF)"/>
            <person name="Lucas S."/>
            <person name="Han J."/>
            <person name="Lapidus A."/>
            <person name="Bruce D."/>
            <person name="Goodwin L."/>
            <person name="Pitluck S."/>
            <person name="Peters L."/>
            <person name="Kyrpides N."/>
            <person name="Mavromatis K."/>
            <person name="Ivanova N."/>
            <person name="Ovchinnikova G."/>
            <person name="Pagani I."/>
            <person name="Daligault H."/>
            <person name="Detter J.C."/>
            <person name="Han C."/>
            <person name="Land M."/>
            <person name="Hauser L."/>
            <person name="Markowitz V."/>
            <person name="Cheng J.-F."/>
            <person name="Hugenholtz P."/>
            <person name="Woyke T."/>
            <person name="Wu D."/>
            <person name="Verbarg S."/>
            <person name="Frueling A."/>
            <person name="Brambilla E."/>
            <person name="Klenk H.-P."/>
            <person name="Eisen J.A."/>
        </authorList>
    </citation>
    <scope>NUCLEOTIDE SEQUENCE</scope>
    <source>
        <strain>DSM 1100</strain>
    </source>
</reference>
<dbReference type="RefSeq" id="WP_013767390.1">
    <property type="nucleotide sequence ID" value="NC_015510.1"/>
</dbReference>
<dbReference type="HOGENOM" id="CLU_1914127_0_0_10"/>
<gene>
    <name evidence="1" type="ordered locus">Halhy_5027</name>
</gene>
<evidence type="ECO:0000313" key="2">
    <source>
        <dbReference type="Proteomes" id="UP000008461"/>
    </source>
</evidence>